<gene>
    <name evidence="1" type="ORF">DPMN_056758</name>
</gene>
<keyword evidence="2" id="KW-1185">Reference proteome</keyword>
<sequence>MIDIPNLRELATPHEKEDTARDKLAISDGIFALTLEHLNRHEYFKAVEIATCSIKQTFEQPHVRNAHANLTEYRMYHST</sequence>
<evidence type="ECO:0000313" key="1">
    <source>
        <dbReference type="EMBL" id="KAH3730763.1"/>
    </source>
</evidence>
<dbReference type="Proteomes" id="UP000828390">
    <property type="component" value="Unassembled WGS sequence"/>
</dbReference>
<name>A0A9D4CV12_DREPO</name>
<protein>
    <submittedName>
        <fullName evidence="1">Uncharacterized protein</fullName>
    </submittedName>
</protein>
<dbReference type="EMBL" id="JAIWYP010000012">
    <property type="protein sequence ID" value="KAH3730763.1"/>
    <property type="molecule type" value="Genomic_DNA"/>
</dbReference>
<organism evidence="1 2">
    <name type="scientific">Dreissena polymorpha</name>
    <name type="common">Zebra mussel</name>
    <name type="synonym">Mytilus polymorpha</name>
    <dbReference type="NCBI Taxonomy" id="45954"/>
    <lineage>
        <taxon>Eukaryota</taxon>
        <taxon>Metazoa</taxon>
        <taxon>Spiralia</taxon>
        <taxon>Lophotrochozoa</taxon>
        <taxon>Mollusca</taxon>
        <taxon>Bivalvia</taxon>
        <taxon>Autobranchia</taxon>
        <taxon>Heteroconchia</taxon>
        <taxon>Euheterodonta</taxon>
        <taxon>Imparidentia</taxon>
        <taxon>Neoheterodontei</taxon>
        <taxon>Myida</taxon>
        <taxon>Dreissenoidea</taxon>
        <taxon>Dreissenidae</taxon>
        <taxon>Dreissena</taxon>
    </lineage>
</organism>
<reference evidence="1" key="2">
    <citation type="submission" date="2020-11" db="EMBL/GenBank/DDBJ databases">
        <authorList>
            <person name="McCartney M.A."/>
            <person name="Auch B."/>
            <person name="Kono T."/>
            <person name="Mallez S."/>
            <person name="Becker A."/>
            <person name="Gohl D.M."/>
            <person name="Silverstein K.A.T."/>
            <person name="Koren S."/>
            <person name="Bechman K.B."/>
            <person name="Herman A."/>
            <person name="Abrahante J.E."/>
            <person name="Garbe J."/>
        </authorList>
    </citation>
    <scope>NUCLEOTIDE SEQUENCE</scope>
    <source>
        <strain evidence="1">Duluth1</strain>
        <tissue evidence="1">Whole animal</tissue>
    </source>
</reference>
<proteinExistence type="predicted"/>
<reference evidence="1" key="1">
    <citation type="journal article" date="2019" name="bioRxiv">
        <title>The Genome of the Zebra Mussel, Dreissena polymorpha: A Resource for Invasive Species Research.</title>
        <authorList>
            <person name="McCartney M.A."/>
            <person name="Auch B."/>
            <person name="Kono T."/>
            <person name="Mallez S."/>
            <person name="Zhang Y."/>
            <person name="Obille A."/>
            <person name="Becker A."/>
            <person name="Abrahante J.E."/>
            <person name="Garbe J."/>
            <person name="Badalamenti J.P."/>
            <person name="Herman A."/>
            <person name="Mangelson H."/>
            <person name="Liachko I."/>
            <person name="Sullivan S."/>
            <person name="Sone E.D."/>
            <person name="Koren S."/>
            <person name="Silverstein K.A.T."/>
            <person name="Beckman K.B."/>
            <person name="Gohl D.M."/>
        </authorList>
    </citation>
    <scope>NUCLEOTIDE SEQUENCE</scope>
    <source>
        <strain evidence="1">Duluth1</strain>
        <tissue evidence="1">Whole animal</tissue>
    </source>
</reference>
<evidence type="ECO:0000313" key="2">
    <source>
        <dbReference type="Proteomes" id="UP000828390"/>
    </source>
</evidence>
<dbReference type="AlphaFoldDB" id="A0A9D4CV12"/>
<accession>A0A9D4CV12</accession>
<comment type="caution">
    <text evidence="1">The sequence shown here is derived from an EMBL/GenBank/DDBJ whole genome shotgun (WGS) entry which is preliminary data.</text>
</comment>